<accession>A0A7X1Z6L4</accession>
<evidence type="ECO:0000313" key="3">
    <source>
        <dbReference type="Proteomes" id="UP000439550"/>
    </source>
</evidence>
<feature type="transmembrane region" description="Helical" evidence="1">
    <location>
        <begin position="20"/>
        <end position="43"/>
    </location>
</feature>
<keyword evidence="3" id="KW-1185">Reference proteome</keyword>
<proteinExistence type="predicted"/>
<organism evidence="2 3">
    <name type="scientific">Lactococcus hircilactis</name>
    <dbReference type="NCBI Taxonomy" id="1494462"/>
    <lineage>
        <taxon>Bacteria</taxon>
        <taxon>Bacillati</taxon>
        <taxon>Bacillota</taxon>
        <taxon>Bacilli</taxon>
        <taxon>Lactobacillales</taxon>
        <taxon>Streptococcaceae</taxon>
        <taxon>Lactococcus</taxon>
    </lineage>
</organism>
<protein>
    <recommendedName>
        <fullName evidence="4">YcxB-like protein domain-containing protein</fullName>
    </recommendedName>
</protein>
<keyword evidence="1" id="KW-0812">Transmembrane</keyword>
<evidence type="ECO:0000256" key="1">
    <source>
        <dbReference type="SAM" id="Phobius"/>
    </source>
</evidence>
<name>A0A7X1Z6L4_9LACT</name>
<keyword evidence="1" id="KW-1133">Transmembrane helix</keyword>
<evidence type="ECO:0008006" key="4">
    <source>
        <dbReference type="Google" id="ProtNLM"/>
    </source>
</evidence>
<gene>
    <name evidence="2" type="ORF">GHI93_00715</name>
</gene>
<dbReference type="Proteomes" id="UP000439550">
    <property type="component" value="Unassembled WGS sequence"/>
</dbReference>
<keyword evidence="1" id="KW-0472">Membrane</keyword>
<dbReference type="OrthoDB" id="2245650at2"/>
<feature type="transmembrane region" description="Helical" evidence="1">
    <location>
        <begin position="49"/>
        <end position="71"/>
    </location>
</feature>
<sequence length="156" mass="18717">MFEFHGKASFNDYLTMVRRLSYRTTFVITLVGLIVGKVIFETFKWSETLLIILALVYLFLILFNFFIILPVRSKKKYLENKNLSEERNFTFSKNQNFEVPIYKISFFDDVIYISSINQQAMMIKKDWLVDTEKWESFVVFVNNELKPQIIPKINRR</sequence>
<evidence type="ECO:0000313" key="2">
    <source>
        <dbReference type="EMBL" id="MQW38472.1"/>
    </source>
</evidence>
<dbReference type="EMBL" id="WITJ01000001">
    <property type="protein sequence ID" value="MQW38472.1"/>
    <property type="molecule type" value="Genomic_DNA"/>
</dbReference>
<dbReference type="RefSeq" id="WP_153494676.1">
    <property type="nucleotide sequence ID" value="NZ_CAXYUY010000005.1"/>
</dbReference>
<dbReference type="AlphaFoldDB" id="A0A7X1Z6L4"/>
<comment type="caution">
    <text evidence="2">The sequence shown here is derived from an EMBL/GenBank/DDBJ whole genome shotgun (WGS) entry which is preliminary data.</text>
</comment>
<reference evidence="2 3" key="1">
    <citation type="submission" date="2019-10" db="EMBL/GenBank/DDBJ databases">
        <authorList>
            <person name="Dong K."/>
        </authorList>
    </citation>
    <scope>NUCLEOTIDE SEQUENCE [LARGE SCALE GENOMIC DNA]</scope>
    <source>
        <strain evidence="2 3">DSM 28960</strain>
    </source>
</reference>